<evidence type="ECO:0000313" key="1">
    <source>
        <dbReference type="EMBL" id="SVC63208.1"/>
    </source>
</evidence>
<proteinExistence type="predicted"/>
<name>A0A382NRV1_9ZZZZ</name>
<accession>A0A382NRV1</accession>
<dbReference type="EMBL" id="UINC01101963">
    <property type="protein sequence ID" value="SVC63208.1"/>
    <property type="molecule type" value="Genomic_DNA"/>
</dbReference>
<organism evidence="1">
    <name type="scientific">marine metagenome</name>
    <dbReference type="NCBI Taxonomy" id="408172"/>
    <lineage>
        <taxon>unclassified sequences</taxon>
        <taxon>metagenomes</taxon>
        <taxon>ecological metagenomes</taxon>
    </lineage>
</organism>
<gene>
    <name evidence="1" type="ORF">METZ01_LOCUS316062</name>
</gene>
<dbReference type="AlphaFoldDB" id="A0A382NRV1"/>
<protein>
    <submittedName>
        <fullName evidence="1">Uncharacterized protein</fullName>
    </submittedName>
</protein>
<sequence>CARRLGPGLCRPSVSIHAWPRRRAL</sequence>
<feature type="non-terminal residue" evidence="1">
    <location>
        <position position="1"/>
    </location>
</feature>
<reference evidence="1" key="1">
    <citation type="submission" date="2018-05" db="EMBL/GenBank/DDBJ databases">
        <authorList>
            <person name="Lanie J.A."/>
            <person name="Ng W.-L."/>
            <person name="Kazmierczak K.M."/>
            <person name="Andrzejewski T.M."/>
            <person name="Davidsen T.M."/>
            <person name="Wayne K.J."/>
            <person name="Tettelin H."/>
            <person name="Glass J.I."/>
            <person name="Rusch D."/>
            <person name="Podicherti R."/>
            <person name="Tsui H.-C.T."/>
            <person name="Winkler M.E."/>
        </authorList>
    </citation>
    <scope>NUCLEOTIDE SEQUENCE</scope>
</reference>
<feature type="non-terminal residue" evidence="1">
    <location>
        <position position="25"/>
    </location>
</feature>